<feature type="compositionally biased region" description="Polar residues" evidence="1">
    <location>
        <begin position="38"/>
        <end position="50"/>
    </location>
</feature>
<feature type="region of interest" description="Disordered" evidence="1">
    <location>
        <begin position="1"/>
        <end position="50"/>
    </location>
</feature>
<dbReference type="AlphaFoldDB" id="A0A251S5Y1"/>
<evidence type="ECO:0000313" key="3">
    <source>
        <dbReference type="Proteomes" id="UP000215914"/>
    </source>
</evidence>
<gene>
    <name evidence="2" type="ORF">HannXRQ_Chr15g0470001</name>
</gene>
<dbReference type="Proteomes" id="UP000215914">
    <property type="component" value="Chromosome 15"/>
</dbReference>
<feature type="region of interest" description="Disordered" evidence="1">
    <location>
        <begin position="143"/>
        <end position="168"/>
    </location>
</feature>
<feature type="compositionally biased region" description="Basic and acidic residues" evidence="1">
    <location>
        <begin position="1"/>
        <end position="24"/>
    </location>
</feature>
<proteinExistence type="predicted"/>
<feature type="compositionally biased region" description="Polar residues" evidence="1">
    <location>
        <begin position="143"/>
        <end position="162"/>
    </location>
</feature>
<dbReference type="EMBL" id="CM007904">
    <property type="protein sequence ID" value="OTF94247.1"/>
    <property type="molecule type" value="Genomic_DNA"/>
</dbReference>
<sequence length="168" mass="18561">MMTSYDDRRWSDRRTAVVADDGRERRRRHHQAVVKLSQHGQPESTRLTQSTQPVNLVKLSDVSTRKKWRSTSETPPGSGGGCVKPVLLFFFFCVAPCSIESQVAGLVNLVKDSQRDSVRVNSGQQISSGQRSKLVNSVNGSVKLSQHGQPESTRLTQSTQPVNLGETV</sequence>
<organism evidence="2 3">
    <name type="scientific">Helianthus annuus</name>
    <name type="common">Common sunflower</name>
    <dbReference type="NCBI Taxonomy" id="4232"/>
    <lineage>
        <taxon>Eukaryota</taxon>
        <taxon>Viridiplantae</taxon>
        <taxon>Streptophyta</taxon>
        <taxon>Embryophyta</taxon>
        <taxon>Tracheophyta</taxon>
        <taxon>Spermatophyta</taxon>
        <taxon>Magnoliopsida</taxon>
        <taxon>eudicotyledons</taxon>
        <taxon>Gunneridae</taxon>
        <taxon>Pentapetalae</taxon>
        <taxon>asterids</taxon>
        <taxon>campanulids</taxon>
        <taxon>Asterales</taxon>
        <taxon>Asteraceae</taxon>
        <taxon>Asteroideae</taxon>
        <taxon>Heliantheae alliance</taxon>
        <taxon>Heliantheae</taxon>
        <taxon>Helianthus</taxon>
    </lineage>
</organism>
<dbReference type="InParanoid" id="A0A251S5Y1"/>
<reference evidence="3" key="1">
    <citation type="journal article" date="2017" name="Nature">
        <title>The sunflower genome provides insights into oil metabolism, flowering and Asterid evolution.</title>
        <authorList>
            <person name="Badouin H."/>
            <person name="Gouzy J."/>
            <person name="Grassa C.J."/>
            <person name="Murat F."/>
            <person name="Staton S.E."/>
            <person name="Cottret L."/>
            <person name="Lelandais-Briere C."/>
            <person name="Owens G.L."/>
            <person name="Carrere S."/>
            <person name="Mayjonade B."/>
            <person name="Legrand L."/>
            <person name="Gill N."/>
            <person name="Kane N.C."/>
            <person name="Bowers J.E."/>
            <person name="Hubner S."/>
            <person name="Bellec A."/>
            <person name="Berard A."/>
            <person name="Berges H."/>
            <person name="Blanchet N."/>
            <person name="Boniface M.C."/>
            <person name="Brunel D."/>
            <person name="Catrice O."/>
            <person name="Chaidir N."/>
            <person name="Claudel C."/>
            <person name="Donnadieu C."/>
            <person name="Faraut T."/>
            <person name="Fievet G."/>
            <person name="Helmstetter N."/>
            <person name="King M."/>
            <person name="Knapp S.J."/>
            <person name="Lai Z."/>
            <person name="Le Paslier M.C."/>
            <person name="Lippi Y."/>
            <person name="Lorenzon L."/>
            <person name="Mandel J.R."/>
            <person name="Marage G."/>
            <person name="Marchand G."/>
            <person name="Marquand E."/>
            <person name="Bret-Mestries E."/>
            <person name="Morien E."/>
            <person name="Nambeesan S."/>
            <person name="Nguyen T."/>
            <person name="Pegot-Espagnet P."/>
            <person name="Pouilly N."/>
            <person name="Raftis F."/>
            <person name="Sallet E."/>
            <person name="Schiex T."/>
            <person name="Thomas J."/>
            <person name="Vandecasteele C."/>
            <person name="Vares D."/>
            <person name="Vear F."/>
            <person name="Vautrin S."/>
            <person name="Crespi M."/>
            <person name="Mangin B."/>
            <person name="Burke J.M."/>
            <person name="Salse J."/>
            <person name="Munos S."/>
            <person name="Vincourt P."/>
            <person name="Rieseberg L.H."/>
            <person name="Langlade N.B."/>
        </authorList>
    </citation>
    <scope>NUCLEOTIDE SEQUENCE [LARGE SCALE GENOMIC DNA]</scope>
    <source>
        <strain evidence="3">cv. SF193</strain>
    </source>
</reference>
<accession>A0A251S5Y1</accession>
<keyword evidence="3" id="KW-1185">Reference proteome</keyword>
<evidence type="ECO:0000313" key="2">
    <source>
        <dbReference type="EMBL" id="OTF94247.1"/>
    </source>
</evidence>
<protein>
    <submittedName>
        <fullName evidence="2">Uncharacterized protein</fullName>
    </submittedName>
</protein>
<name>A0A251S5Y1_HELAN</name>
<evidence type="ECO:0000256" key="1">
    <source>
        <dbReference type="SAM" id="MobiDB-lite"/>
    </source>
</evidence>